<gene>
    <name evidence="1" type="ORF">LSALG_LOCUS29670</name>
</gene>
<dbReference type="Proteomes" id="UP001177003">
    <property type="component" value="Chromosome 6"/>
</dbReference>
<organism evidence="1 2">
    <name type="scientific">Lactuca saligna</name>
    <name type="common">Willowleaf lettuce</name>
    <dbReference type="NCBI Taxonomy" id="75948"/>
    <lineage>
        <taxon>Eukaryota</taxon>
        <taxon>Viridiplantae</taxon>
        <taxon>Streptophyta</taxon>
        <taxon>Embryophyta</taxon>
        <taxon>Tracheophyta</taxon>
        <taxon>Spermatophyta</taxon>
        <taxon>Magnoliopsida</taxon>
        <taxon>eudicotyledons</taxon>
        <taxon>Gunneridae</taxon>
        <taxon>Pentapetalae</taxon>
        <taxon>asterids</taxon>
        <taxon>campanulids</taxon>
        <taxon>Asterales</taxon>
        <taxon>Asteraceae</taxon>
        <taxon>Cichorioideae</taxon>
        <taxon>Cichorieae</taxon>
        <taxon>Lactucinae</taxon>
        <taxon>Lactuca</taxon>
    </lineage>
</organism>
<reference evidence="1" key="1">
    <citation type="submission" date="2023-04" db="EMBL/GenBank/DDBJ databases">
        <authorList>
            <person name="Vijverberg K."/>
            <person name="Xiong W."/>
            <person name="Schranz E."/>
        </authorList>
    </citation>
    <scope>NUCLEOTIDE SEQUENCE</scope>
</reference>
<dbReference type="AlphaFoldDB" id="A0AA35ZE49"/>
<protein>
    <submittedName>
        <fullName evidence="1">Uncharacterized protein</fullName>
    </submittedName>
</protein>
<evidence type="ECO:0000313" key="2">
    <source>
        <dbReference type="Proteomes" id="UP001177003"/>
    </source>
</evidence>
<sequence length="202" mass="22365">MPLNHHTSGSMQAEARTWPWPGYDQNIGAEAKISFEMALRSYYWGKLCHREVDLVETLPLPVFEKCMRDLAARFLASASTDDVVVGQPGKGTTPILKKRSVCVMLSSDEETKSDDFSLFPRKIRNMMFVPKLLGDIGYVLDSSACSMLGDILGVSGGYSPSNKPYMVDEVRNASHPLASEAYVPIWVVTKDSLLLEDIAAQE</sequence>
<dbReference type="EMBL" id="OX465082">
    <property type="protein sequence ID" value="CAI9290479.1"/>
    <property type="molecule type" value="Genomic_DNA"/>
</dbReference>
<name>A0AA35ZE49_LACSI</name>
<proteinExistence type="predicted"/>
<accession>A0AA35ZE49</accession>
<keyword evidence="2" id="KW-1185">Reference proteome</keyword>
<evidence type="ECO:0000313" key="1">
    <source>
        <dbReference type="EMBL" id="CAI9290479.1"/>
    </source>
</evidence>